<dbReference type="Gene3D" id="3.40.50.2020">
    <property type="match status" value="1"/>
</dbReference>
<name>A0A2A9DXA6_9MICO</name>
<evidence type="ECO:0000256" key="6">
    <source>
        <dbReference type="ARBA" id="ARBA00011738"/>
    </source>
</evidence>
<sequence>MDAAARVLELSETIPDFPKPGIVFRDLTPAFADPTTFRAVVDELAHSIDGGFDVVAGIEARGFLLASALAYSTNTHLLAIRKEGKLPGDVIREEYALEYGTAALELKPSSIPARSRVLVVDDVLATGGSCLAAARLIERAGSDIAGFGIVMALDGLGGVEALTGYELRVLLHEPTDPLA</sequence>
<keyword evidence="9 12" id="KW-0328">Glycosyltransferase</keyword>
<dbReference type="Pfam" id="PF00156">
    <property type="entry name" value="Pribosyltran"/>
    <property type="match status" value="1"/>
</dbReference>
<evidence type="ECO:0000256" key="3">
    <source>
        <dbReference type="ARBA" id="ARBA00004496"/>
    </source>
</evidence>
<protein>
    <recommendedName>
        <fullName evidence="7 12">Adenine phosphoribosyltransferase</fullName>
        <shortName evidence="12">APRT</shortName>
        <ecNumber evidence="7 12">2.4.2.7</ecNumber>
    </recommendedName>
</protein>
<evidence type="ECO:0000256" key="12">
    <source>
        <dbReference type="HAMAP-Rule" id="MF_00004"/>
    </source>
</evidence>
<dbReference type="PANTHER" id="PTHR32315:SF3">
    <property type="entry name" value="ADENINE PHOSPHORIBOSYLTRANSFERASE"/>
    <property type="match status" value="1"/>
</dbReference>
<dbReference type="Proteomes" id="UP000221369">
    <property type="component" value="Unassembled WGS sequence"/>
</dbReference>
<dbReference type="NCBIfam" id="NF002636">
    <property type="entry name" value="PRK02304.1-5"/>
    <property type="match status" value="1"/>
</dbReference>
<reference evidence="14 15" key="1">
    <citation type="submission" date="2017-10" db="EMBL/GenBank/DDBJ databases">
        <title>Sequencing the genomes of 1000 actinobacteria strains.</title>
        <authorList>
            <person name="Klenk H.-P."/>
        </authorList>
    </citation>
    <scope>NUCLEOTIDE SEQUENCE [LARGE SCALE GENOMIC DNA]</scope>
    <source>
        <strain evidence="14 15">DSM 21798</strain>
    </source>
</reference>
<dbReference type="InterPro" id="IPR029057">
    <property type="entry name" value="PRTase-like"/>
</dbReference>
<dbReference type="NCBIfam" id="NF002634">
    <property type="entry name" value="PRK02304.1-3"/>
    <property type="match status" value="1"/>
</dbReference>
<dbReference type="RefSeq" id="WP_098407404.1">
    <property type="nucleotide sequence ID" value="NZ_PDJE01000001.1"/>
</dbReference>
<keyword evidence="8 12" id="KW-0963">Cytoplasm</keyword>
<feature type="domain" description="Phosphoribosyltransferase" evidence="13">
    <location>
        <begin position="43"/>
        <end position="151"/>
    </location>
</feature>
<dbReference type="GO" id="GO:0005737">
    <property type="term" value="C:cytoplasm"/>
    <property type="evidence" value="ECO:0007669"/>
    <property type="project" value="UniProtKB-SubCell"/>
</dbReference>
<evidence type="ECO:0000256" key="4">
    <source>
        <dbReference type="ARBA" id="ARBA00004659"/>
    </source>
</evidence>
<dbReference type="GO" id="GO:0003999">
    <property type="term" value="F:adenine phosphoribosyltransferase activity"/>
    <property type="evidence" value="ECO:0007669"/>
    <property type="project" value="UniProtKB-UniRule"/>
</dbReference>
<dbReference type="EMBL" id="PDJE01000001">
    <property type="protein sequence ID" value="PFG31006.1"/>
    <property type="molecule type" value="Genomic_DNA"/>
</dbReference>
<dbReference type="PANTHER" id="PTHR32315">
    <property type="entry name" value="ADENINE PHOSPHORIBOSYLTRANSFERASE"/>
    <property type="match status" value="1"/>
</dbReference>
<organism evidence="14 15">
    <name type="scientific">Paramicrobacterium agarici</name>
    <dbReference type="NCBI Taxonomy" id="630514"/>
    <lineage>
        <taxon>Bacteria</taxon>
        <taxon>Bacillati</taxon>
        <taxon>Actinomycetota</taxon>
        <taxon>Actinomycetes</taxon>
        <taxon>Micrococcales</taxon>
        <taxon>Microbacteriaceae</taxon>
        <taxon>Paramicrobacterium</taxon>
    </lineage>
</organism>
<evidence type="ECO:0000256" key="1">
    <source>
        <dbReference type="ARBA" id="ARBA00000868"/>
    </source>
</evidence>
<dbReference type="InterPro" id="IPR000836">
    <property type="entry name" value="PRTase_dom"/>
</dbReference>
<evidence type="ECO:0000256" key="8">
    <source>
        <dbReference type="ARBA" id="ARBA00022490"/>
    </source>
</evidence>
<gene>
    <name evidence="12" type="primary">apt</name>
    <name evidence="14" type="ORF">ATJ78_1951</name>
</gene>
<dbReference type="CDD" id="cd06223">
    <property type="entry name" value="PRTases_typeI"/>
    <property type="match status" value="1"/>
</dbReference>
<evidence type="ECO:0000313" key="15">
    <source>
        <dbReference type="Proteomes" id="UP000221369"/>
    </source>
</evidence>
<evidence type="ECO:0000259" key="13">
    <source>
        <dbReference type="Pfam" id="PF00156"/>
    </source>
</evidence>
<evidence type="ECO:0000256" key="7">
    <source>
        <dbReference type="ARBA" id="ARBA00011893"/>
    </source>
</evidence>
<evidence type="ECO:0000256" key="9">
    <source>
        <dbReference type="ARBA" id="ARBA00022676"/>
    </source>
</evidence>
<dbReference type="SUPFAM" id="SSF53271">
    <property type="entry name" value="PRTase-like"/>
    <property type="match status" value="1"/>
</dbReference>
<evidence type="ECO:0000313" key="14">
    <source>
        <dbReference type="EMBL" id="PFG31006.1"/>
    </source>
</evidence>
<dbReference type="HAMAP" id="MF_00004">
    <property type="entry name" value="Aden_phosphoribosyltr"/>
    <property type="match status" value="1"/>
</dbReference>
<evidence type="ECO:0000256" key="2">
    <source>
        <dbReference type="ARBA" id="ARBA00003968"/>
    </source>
</evidence>
<evidence type="ECO:0000256" key="5">
    <source>
        <dbReference type="ARBA" id="ARBA00008391"/>
    </source>
</evidence>
<proteinExistence type="inferred from homology"/>
<comment type="similarity">
    <text evidence="5 12">Belongs to the purine/pyrimidine phosphoribosyltransferase family.</text>
</comment>
<accession>A0A2A9DXA6</accession>
<comment type="catalytic activity">
    <reaction evidence="1 12">
        <text>AMP + diphosphate = 5-phospho-alpha-D-ribose 1-diphosphate + adenine</text>
        <dbReference type="Rhea" id="RHEA:16609"/>
        <dbReference type="ChEBI" id="CHEBI:16708"/>
        <dbReference type="ChEBI" id="CHEBI:33019"/>
        <dbReference type="ChEBI" id="CHEBI:58017"/>
        <dbReference type="ChEBI" id="CHEBI:456215"/>
        <dbReference type="EC" id="2.4.2.7"/>
    </reaction>
</comment>
<dbReference type="InterPro" id="IPR005764">
    <property type="entry name" value="Ade_phspho_trans"/>
</dbReference>
<evidence type="ECO:0000256" key="11">
    <source>
        <dbReference type="ARBA" id="ARBA00022726"/>
    </source>
</evidence>
<comment type="caution">
    <text evidence="14">The sequence shown here is derived from an EMBL/GenBank/DDBJ whole genome shotgun (WGS) entry which is preliminary data.</text>
</comment>
<comment type="subcellular location">
    <subcellularLocation>
        <location evidence="3 12">Cytoplasm</location>
    </subcellularLocation>
</comment>
<dbReference type="GO" id="GO:0006168">
    <property type="term" value="P:adenine salvage"/>
    <property type="evidence" value="ECO:0007669"/>
    <property type="project" value="InterPro"/>
</dbReference>
<dbReference type="AlphaFoldDB" id="A0A2A9DXA6"/>
<dbReference type="GO" id="GO:0006166">
    <property type="term" value="P:purine ribonucleoside salvage"/>
    <property type="evidence" value="ECO:0007669"/>
    <property type="project" value="UniProtKB-KW"/>
</dbReference>
<dbReference type="GO" id="GO:0044209">
    <property type="term" value="P:AMP salvage"/>
    <property type="evidence" value="ECO:0007669"/>
    <property type="project" value="UniProtKB-UniRule"/>
</dbReference>
<dbReference type="GO" id="GO:0016208">
    <property type="term" value="F:AMP binding"/>
    <property type="evidence" value="ECO:0007669"/>
    <property type="project" value="TreeGrafter"/>
</dbReference>
<dbReference type="InterPro" id="IPR050054">
    <property type="entry name" value="UPRTase/APRTase"/>
</dbReference>
<evidence type="ECO:0000256" key="10">
    <source>
        <dbReference type="ARBA" id="ARBA00022679"/>
    </source>
</evidence>
<dbReference type="EC" id="2.4.2.7" evidence="7 12"/>
<keyword evidence="11 12" id="KW-0660">Purine salvage</keyword>
<comment type="pathway">
    <text evidence="4 12">Purine metabolism; AMP biosynthesis via salvage pathway; AMP from adenine: step 1/1.</text>
</comment>
<dbReference type="UniPathway" id="UPA00588">
    <property type="reaction ID" value="UER00646"/>
</dbReference>
<comment type="subunit">
    <text evidence="6 12">Homodimer.</text>
</comment>
<keyword evidence="15" id="KW-1185">Reference proteome</keyword>
<dbReference type="GO" id="GO:0002055">
    <property type="term" value="F:adenine binding"/>
    <property type="evidence" value="ECO:0007669"/>
    <property type="project" value="TreeGrafter"/>
</dbReference>
<dbReference type="FunFam" id="3.40.50.2020:FF:000004">
    <property type="entry name" value="Adenine phosphoribosyltransferase"/>
    <property type="match status" value="1"/>
</dbReference>
<keyword evidence="10 12" id="KW-0808">Transferase</keyword>
<comment type="function">
    <text evidence="2 12">Catalyzes a salvage reaction resulting in the formation of AMP, that is energically less costly than de novo synthesis.</text>
</comment>